<dbReference type="CDD" id="cd03785">
    <property type="entry name" value="GT28_MurG"/>
    <property type="match status" value="1"/>
</dbReference>
<feature type="binding site" evidence="10">
    <location>
        <position position="157"/>
    </location>
    <ligand>
        <name>UDP-N-acetyl-alpha-D-glucosamine</name>
        <dbReference type="ChEBI" id="CHEBI:57705"/>
    </ligand>
</feature>
<keyword evidence="7 10" id="KW-0472">Membrane</keyword>
<sequence>MSRSQADSTSASEKRTVRKVVARKFIERPKTVVIMAGGTGGHVYPGLAVAEAMHQRGFNIAWLGSRGGMEKELVAKASEQMGFDIAFSEIEISGVRGKGRMALLAAPFRVLKAIEQAKQILQKLRPALVIGMGGFVAGPGGMAARKLKIPLVIHEQNAAAGTTNKILRRFANLTLVAFPGSLKNGLFIGNPVRKDIETVAPPQQRFAQKEGPIKVLVLGGSRGALAINEMVPAAFGKVNKALPFQIVHQTGKDKLEATKESYAQAGVKANVVPYIELMSEALEWADFAICRSGALTVSELAAVGLGAVFIPFPHAIDDHQTKNADFLVQCGAAVVKQQKELSPEILAVLLNELLAGRERLQQMAVKAKQQSKPHAAEKFADFCEELIHD</sequence>
<feature type="binding site" evidence="10">
    <location>
        <position position="320"/>
    </location>
    <ligand>
        <name>UDP-N-acetyl-alpha-D-glucosamine</name>
        <dbReference type="ChEBI" id="CHEBI:57705"/>
    </ligand>
</feature>
<name>A0AAW7X6K7_9GAMM</name>
<evidence type="ECO:0000256" key="4">
    <source>
        <dbReference type="ARBA" id="ARBA00022679"/>
    </source>
</evidence>
<keyword evidence="5 10" id="KW-0133">Cell shape</keyword>
<dbReference type="NCBIfam" id="TIGR01133">
    <property type="entry name" value="murG"/>
    <property type="match status" value="1"/>
</dbReference>
<proteinExistence type="inferred from homology"/>
<comment type="catalytic activity">
    <reaction evidence="10">
        <text>di-trans,octa-cis-undecaprenyl diphospho-N-acetyl-alpha-D-muramoyl-L-alanyl-D-glutamyl-meso-2,6-diaminopimeloyl-D-alanyl-D-alanine + UDP-N-acetyl-alpha-D-glucosamine = di-trans,octa-cis-undecaprenyl diphospho-[N-acetyl-alpha-D-glucosaminyl-(1-&gt;4)]-N-acetyl-alpha-D-muramoyl-L-alanyl-D-glutamyl-meso-2,6-diaminopimeloyl-D-alanyl-D-alanine + UDP + H(+)</text>
        <dbReference type="Rhea" id="RHEA:31227"/>
        <dbReference type="ChEBI" id="CHEBI:15378"/>
        <dbReference type="ChEBI" id="CHEBI:57705"/>
        <dbReference type="ChEBI" id="CHEBI:58223"/>
        <dbReference type="ChEBI" id="CHEBI:61387"/>
        <dbReference type="ChEBI" id="CHEBI:61388"/>
        <dbReference type="EC" id="2.4.1.227"/>
    </reaction>
</comment>
<feature type="domain" description="Glycosyltransferase family 28 N-terminal" evidence="11">
    <location>
        <begin position="32"/>
        <end position="172"/>
    </location>
</feature>
<dbReference type="GO" id="GO:0051301">
    <property type="term" value="P:cell division"/>
    <property type="evidence" value="ECO:0007669"/>
    <property type="project" value="UniProtKB-KW"/>
</dbReference>
<evidence type="ECO:0000256" key="10">
    <source>
        <dbReference type="HAMAP-Rule" id="MF_00033"/>
    </source>
</evidence>
<feature type="binding site" evidence="10">
    <location>
        <begin position="39"/>
        <end position="41"/>
    </location>
    <ligand>
        <name>UDP-N-acetyl-alpha-D-glucosamine</name>
        <dbReference type="ChEBI" id="CHEBI:57705"/>
    </ligand>
</feature>
<evidence type="ECO:0000313" key="14">
    <source>
        <dbReference type="Proteomes" id="UP001169760"/>
    </source>
</evidence>
<accession>A0AAW7X6K7</accession>
<keyword evidence="2 10" id="KW-0132">Cell division</keyword>
<dbReference type="PANTHER" id="PTHR21015">
    <property type="entry name" value="UDP-N-ACETYLGLUCOSAMINE--N-ACETYLMURAMYL-(PENTAPEPTIDE) PYROPHOSPHORYL-UNDECAPRENOL N-ACETYLGLUCOSAMINE TRANSFERASE 1"/>
    <property type="match status" value="1"/>
</dbReference>
<keyword evidence="4 10" id="KW-0808">Transferase</keyword>
<dbReference type="InterPro" id="IPR004276">
    <property type="entry name" value="GlycoTrans_28_N"/>
</dbReference>
<evidence type="ECO:0000259" key="12">
    <source>
        <dbReference type="Pfam" id="PF04101"/>
    </source>
</evidence>
<dbReference type="Proteomes" id="UP001169760">
    <property type="component" value="Unassembled WGS sequence"/>
</dbReference>
<dbReference type="GO" id="GO:0009252">
    <property type="term" value="P:peptidoglycan biosynthetic process"/>
    <property type="evidence" value="ECO:0007669"/>
    <property type="project" value="UniProtKB-UniRule"/>
</dbReference>
<protein>
    <recommendedName>
        <fullName evidence="10">UDP-N-acetylglucosamine--N-acetylmuramyl-(pentapeptide) pyrophosphoryl-undecaprenol N-acetylglucosamine transferase</fullName>
        <ecNumber evidence="10">2.4.1.227</ecNumber>
    </recommendedName>
    <alternativeName>
        <fullName evidence="10">Undecaprenyl-PP-MurNAc-pentapeptide-UDPGlcNAc GlcNAc transferase</fullName>
    </alternativeName>
</protein>
<evidence type="ECO:0000256" key="9">
    <source>
        <dbReference type="ARBA" id="ARBA00023316"/>
    </source>
</evidence>
<feature type="binding site" evidence="10">
    <location>
        <position position="193"/>
    </location>
    <ligand>
        <name>UDP-N-acetyl-alpha-D-glucosamine</name>
        <dbReference type="ChEBI" id="CHEBI:57705"/>
    </ligand>
</feature>
<evidence type="ECO:0000256" key="6">
    <source>
        <dbReference type="ARBA" id="ARBA00022984"/>
    </source>
</evidence>
<feature type="binding site" evidence="10">
    <location>
        <begin position="294"/>
        <end position="299"/>
    </location>
    <ligand>
        <name>UDP-N-acetyl-alpha-D-glucosamine</name>
        <dbReference type="ChEBI" id="CHEBI:57705"/>
    </ligand>
</feature>
<evidence type="ECO:0000256" key="3">
    <source>
        <dbReference type="ARBA" id="ARBA00022676"/>
    </source>
</evidence>
<reference evidence="13" key="1">
    <citation type="submission" date="2023-07" db="EMBL/GenBank/DDBJ databases">
        <title>Genome content predicts the carbon catabolic preferences of heterotrophic bacteria.</title>
        <authorList>
            <person name="Gralka M."/>
        </authorList>
    </citation>
    <scope>NUCLEOTIDE SEQUENCE</scope>
    <source>
        <strain evidence="13">I3M17_2</strain>
    </source>
</reference>
<feature type="binding site" evidence="10">
    <location>
        <position position="221"/>
    </location>
    <ligand>
        <name>UDP-N-acetyl-alpha-D-glucosamine</name>
        <dbReference type="ChEBI" id="CHEBI:57705"/>
    </ligand>
</feature>
<dbReference type="Pfam" id="PF03033">
    <property type="entry name" value="Glyco_transf_28"/>
    <property type="match status" value="1"/>
</dbReference>
<keyword evidence="3 10" id="KW-0328">Glycosyltransferase</keyword>
<dbReference type="GO" id="GO:0071555">
    <property type="term" value="P:cell wall organization"/>
    <property type="evidence" value="ECO:0007669"/>
    <property type="project" value="UniProtKB-KW"/>
</dbReference>
<comment type="similarity">
    <text evidence="10">Belongs to the glycosyltransferase 28 family. MurG subfamily.</text>
</comment>
<evidence type="ECO:0000256" key="5">
    <source>
        <dbReference type="ARBA" id="ARBA00022960"/>
    </source>
</evidence>
<dbReference type="HAMAP" id="MF_00033">
    <property type="entry name" value="MurG"/>
    <property type="match status" value="1"/>
</dbReference>
<dbReference type="PANTHER" id="PTHR21015:SF22">
    <property type="entry name" value="GLYCOSYLTRANSFERASE"/>
    <property type="match status" value="1"/>
</dbReference>
<dbReference type="EC" id="2.4.1.227" evidence="10"/>
<keyword evidence="9 10" id="KW-0961">Cell wall biogenesis/degradation</keyword>
<dbReference type="EMBL" id="JAUOPB010000008">
    <property type="protein sequence ID" value="MDO6423205.1"/>
    <property type="molecule type" value="Genomic_DNA"/>
</dbReference>
<gene>
    <name evidence="10 13" type="primary">murG</name>
    <name evidence="13" type="ORF">Q4521_12035</name>
</gene>
<dbReference type="AlphaFoldDB" id="A0AAW7X6K7"/>
<keyword evidence="1 10" id="KW-1003">Cell membrane</keyword>
<dbReference type="GO" id="GO:0008360">
    <property type="term" value="P:regulation of cell shape"/>
    <property type="evidence" value="ECO:0007669"/>
    <property type="project" value="UniProtKB-KW"/>
</dbReference>
<dbReference type="Pfam" id="PF04101">
    <property type="entry name" value="Glyco_tran_28_C"/>
    <property type="match status" value="1"/>
</dbReference>
<evidence type="ECO:0000256" key="2">
    <source>
        <dbReference type="ARBA" id="ARBA00022618"/>
    </source>
</evidence>
<organism evidence="13 14">
    <name type="scientific">Saccharophagus degradans</name>
    <dbReference type="NCBI Taxonomy" id="86304"/>
    <lineage>
        <taxon>Bacteria</taxon>
        <taxon>Pseudomonadati</taxon>
        <taxon>Pseudomonadota</taxon>
        <taxon>Gammaproteobacteria</taxon>
        <taxon>Cellvibrionales</taxon>
        <taxon>Cellvibrionaceae</taxon>
        <taxon>Saccharophagus</taxon>
    </lineage>
</organism>
<dbReference type="GO" id="GO:0005975">
    <property type="term" value="P:carbohydrate metabolic process"/>
    <property type="evidence" value="ECO:0007669"/>
    <property type="project" value="InterPro"/>
</dbReference>
<feature type="binding site" evidence="10">
    <location>
        <position position="275"/>
    </location>
    <ligand>
        <name>UDP-N-acetyl-alpha-D-glucosamine</name>
        <dbReference type="ChEBI" id="CHEBI:57705"/>
    </ligand>
</feature>
<dbReference type="InterPro" id="IPR007235">
    <property type="entry name" value="Glyco_trans_28_C"/>
</dbReference>
<comment type="function">
    <text evidence="10">Cell wall formation. Catalyzes the transfer of a GlcNAc subunit on undecaprenyl-pyrophosphoryl-MurNAc-pentapeptide (lipid intermediate I) to form undecaprenyl-pyrophosphoryl-MurNAc-(pentapeptide)GlcNAc (lipid intermediate II).</text>
</comment>
<evidence type="ECO:0000256" key="8">
    <source>
        <dbReference type="ARBA" id="ARBA00023306"/>
    </source>
</evidence>
<evidence type="ECO:0000256" key="7">
    <source>
        <dbReference type="ARBA" id="ARBA00023136"/>
    </source>
</evidence>
<comment type="subcellular location">
    <subcellularLocation>
        <location evidence="10">Cell membrane</location>
        <topology evidence="10">Peripheral membrane protein</topology>
        <orientation evidence="10">Cytoplasmic side</orientation>
    </subcellularLocation>
</comment>
<dbReference type="GO" id="GO:0005886">
    <property type="term" value="C:plasma membrane"/>
    <property type="evidence" value="ECO:0007669"/>
    <property type="project" value="UniProtKB-SubCell"/>
</dbReference>
<comment type="caution">
    <text evidence="13">The sequence shown here is derived from an EMBL/GenBank/DDBJ whole genome shotgun (WGS) entry which is preliminary data.</text>
</comment>
<evidence type="ECO:0000256" key="1">
    <source>
        <dbReference type="ARBA" id="ARBA00022475"/>
    </source>
</evidence>
<keyword evidence="6 10" id="KW-0573">Peptidoglycan synthesis</keyword>
<keyword evidence="8 10" id="KW-0131">Cell cycle</keyword>
<dbReference type="InterPro" id="IPR006009">
    <property type="entry name" value="GlcNAc_MurG"/>
</dbReference>
<feature type="domain" description="Glycosyl transferase family 28 C-terminal" evidence="12">
    <location>
        <begin position="215"/>
        <end position="378"/>
    </location>
</feature>
<dbReference type="RefSeq" id="WP_216063127.1">
    <property type="nucleotide sequence ID" value="NZ_JAHKPP010000008.1"/>
</dbReference>
<evidence type="ECO:0000259" key="11">
    <source>
        <dbReference type="Pfam" id="PF03033"/>
    </source>
</evidence>
<comment type="pathway">
    <text evidence="10">Cell wall biogenesis; peptidoglycan biosynthesis.</text>
</comment>
<evidence type="ECO:0000313" key="13">
    <source>
        <dbReference type="EMBL" id="MDO6423205.1"/>
    </source>
</evidence>
<dbReference type="GO" id="GO:0050511">
    <property type="term" value="F:undecaprenyldiphospho-muramoylpentapeptide beta-N-acetylglucosaminyltransferase activity"/>
    <property type="evidence" value="ECO:0007669"/>
    <property type="project" value="UniProtKB-UniRule"/>
</dbReference>